<dbReference type="RefSeq" id="WP_060918383.1">
    <property type="nucleotide sequence ID" value="NZ_KQ960101.1"/>
</dbReference>
<keyword evidence="2" id="KW-1185">Reference proteome</keyword>
<gene>
    <name evidence="1" type="ORF">HMPREF3180_01807</name>
</gene>
<dbReference type="EMBL" id="LSDD01000133">
    <property type="protein sequence ID" value="KXB61437.1"/>
    <property type="molecule type" value="Genomic_DNA"/>
</dbReference>
<dbReference type="AlphaFoldDB" id="A0A134A160"/>
<reference evidence="2" key="1">
    <citation type="submission" date="2016-01" db="EMBL/GenBank/DDBJ databases">
        <authorList>
            <person name="Mitreva M."/>
            <person name="Pepin K.H."/>
            <person name="Mihindukulasuriya K.A."/>
            <person name="Fulton R."/>
            <person name="Fronick C."/>
            <person name="O'Laughlin M."/>
            <person name="Miner T."/>
            <person name="Herter B."/>
            <person name="Rosa B.A."/>
            <person name="Cordes M."/>
            <person name="Tomlinson C."/>
            <person name="Wollam A."/>
            <person name="Palsikar V.B."/>
            <person name="Mardis E.R."/>
            <person name="Wilson R.K."/>
        </authorList>
    </citation>
    <scope>NUCLEOTIDE SEQUENCE [LARGE SCALE GENOMIC DNA]</scope>
    <source>
        <strain evidence="2">KA00185</strain>
    </source>
</reference>
<protein>
    <submittedName>
        <fullName evidence="1">Uncharacterized protein</fullName>
    </submittedName>
</protein>
<sequence length="145" mass="17474">MIIKFGYYDDEDFGLTAFPEIKFSELEIEKNKKKNRYLEKKKKEYTKYLITGIMEDFPDTKIIDILLPKLEQIESGELRETTWDGQAFQHKIDKNKVEFEHTIFGICEEYPLWSCEFEEYKEVLESWKKFLGMEFDLKSEIVVEI</sequence>
<dbReference type="Proteomes" id="UP000070483">
    <property type="component" value="Unassembled WGS sequence"/>
</dbReference>
<dbReference type="OrthoDB" id="80519at2"/>
<evidence type="ECO:0000313" key="2">
    <source>
        <dbReference type="Proteomes" id="UP000070483"/>
    </source>
</evidence>
<evidence type="ECO:0000313" key="1">
    <source>
        <dbReference type="EMBL" id="KXB61437.1"/>
    </source>
</evidence>
<name>A0A134A160_9FUSO</name>
<dbReference type="PATRIC" id="fig|157687.3.peg.1800"/>
<dbReference type="STRING" id="157687.HMPREF3180_01807"/>
<comment type="caution">
    <text evidence="1">The sequence shown here is derived from an EMBL/GenBank/DDBJ whole genome shotgun (WGS) entry which is preliminary data.</text>
</comment>
<organism evidence="1 2">
    <name type="scientific">Leptotrichia wadei</name>
    <dbReference type="NCBI Taxonomy" id="157687"/>
    <lineage>
        <taxon>Bacteria</taxon>
        <taxon>Fusobacteriati</taxon>
        <taxon>Fusobacteriota</taxon>
        <taxon>Fusobacteriia</taxon>
        <taxon>Fusobacteriales</taxon>
        <taxon>Leptotrichiaceae</taxon>
        <taxon>Leptotrichia</taxon>
    </lineage>
</organism>
<proteinExistence type="predicted"/>
<accession>A0A134A160</accession>